<dbReference type="Proteomes" id="UP000215214">
    <property type="component" value="Chromosome TJEJU"/>
</dbReference>
<dbReference type="Gene3D" id="3.40.50.720">
    <property type="entry name" value="NAD(P)-binding Rossmann-like Domain"/>
    <property type="match status" value="2"/>
</dbReference>
<dbReference type="GO" id="GO:0016616">
    <property type="term" value="F:oxidoreductase activity, acting on the CH-OH group of donors, NAD or NADP as acceptor"/>
    <property type="evidence" value="ECO:0007669"/>
    <property type="project" value="UniProtKB-ARBA"/>
</dbReference>
<keyword evidence="2" id="KW-0520">NAD</keyword>
<dbReference type="InterPro" id="IPR036291">
    <property type="entry name" value="NAD(P)-bd_dom_sf"/>
</dbReference>
<dbReference type="PANTHER" id="PTHR43333">
    <property type="entry name" value="2-HACID_DH_C DOMAIN-CONTAINING PROTEIN"/>
    <property type="match status" value="1"/>
</dbReference>
<dbReference type="OrthoDB" id="9805416at2"/>
<dbReference type="InterPro" id="IPR029753">
    <property type="entry name" value="D-isomer_DH_CS"/>
</dbReference>
<name>A0A238U5U9_9FLAO</name>
<dbReference type="InterPro" id="IPR006140">
    <property type="entry name" value="D-isomer_DH_NAD-bd"/>
</dbReference>
<dbReference type="RefSeq" id="WP_095068738.1">
    <property type="nucleotide sequence ID" value="NZ_LT899436.1"/>
</dbReference>
<feature type="domain" description="D-isomer specific 2-hydroxyacid dehydrogenase NAD-binding" evidence="3">
    <location>
        <begin position="103"/>
        <end position="274"/>
    </location>
</feature>
<evidence type="ECO:0000313" key="5">
    <source>
        <dbReference type="Proteomes" id="UP000215214"/>
    </source>
</evidence>
<dbReference type="PANTHER" id="PTHR43333:SF1">
    <property type="entry name" value="D-ISOMER SPECIFIC 2-HYDROXYACID DEHYDROGENASE NAD-BINDING DOMAIN-CONTAINING PROTEIN"/>
    <property type="match status" value="1"/>
</dbReference>
<accession>A0A238U5U9</accession>
<keyword evidence="1" id="KW-0560">Oxidoreductase</keyword>
<evidence type="ECO:0000256" key="2">
    <source>
        <dbReference type="ARBA" id="ARBA00023027"/>
    </source>
</evidence>
<dbReference type="Pfam" id="PF02826">
    <property type="entry name" value="2-Hacid_dh_C"/>
    <property type="match status" value="1"/>
</dbReference>
<dbReference type="AlphaFoldDB" id="A0A238U5U9"/>
<sequence length="309" mass="34856">MSIVICFNNKDPKPWQETLQTKLPDTTIEIYPNVTDPKAVTFALCWKPEPNILAQFPNVKVVQSVGASVEHIIQSQDLASDYVVTRIVDNRLSEDMFEFILTGILSHLKRFAEYQKTQKEKQWQQKPYKTIQNTSIGILGLGKIGTHVATKLAQIGFKVKAWSRSEKTLVNVSCFHGNDGLTDVLQNTDILINILPLTSATENILNLENLSQLNKNGYLINVGRGEHLVENDLLRLLNNQHLSGALLDVFRTEPLPIDHPFWEHKNIIITPHIAAITNIETASDIVVSNYKNLLNEKELINVVSIQKGY</sequence>
<dbReference type="PROSITE" id="PS00671">
    <property type="entry name" value="D_2_HYDROXYACID_DH_3"/>
    <property type="match status" value="1"/>
</dbReference>
<reference evidence="4 5" key="1">
    <citation type="submission" date="2017-07" db="EMBL/GenBank/DDBJ databases">
        <authorList>
            <person name="Sun Z.S."/>
            <person name="Albrecht U."/>
            <person name="Echele G."/>
            <person name="Lee C.C."/>
        </authorList>
    </citation>
    <scope>NUCLEOTIDE SEQUENCE [LARGE SCALE GENOMIC DNA]</scope>
    <source>
        <strain evidence="5">type strain: KCTC 22618</strain>
    </source>
</reference>
<dbReference type="KEGG" id="tje:TJEJU_0054"/>
<evidence type="ECO:0000259" key="3">
    <source>
        <dbReference type="Pfam" id="PF02826"/>
    </source>
</evidence>
<evidence type="ECO:0000313" key="4">
    <source>
        <dbReference type="EMBL" id="SNR13864.1"/>
    </source>
</evidence>
<dbReference type="CDD" id="cd12164">
    <property type="entry name" value="GDH_like_2"/>
    <property type="match status" value="1"/>
</dbReference>
<organism evidence="4 5">
    <name type="scientific">Tenacibaculum jejuense</name>
    <dbReference type="NCBI Taxonomy" id="584609"/>
    <lineage>
        <taxon>Bacteria</taxon>
        <taxon>Pseudomonadati</taxon>
        <taxon>Bacteroidota</taxon>
        <taxon>Flavobacteriia</taxon>
        <taxon>Flavobacteriales</taxon>
        <taxon>Flavobacteriaceae</taxon>
        <taxon>Tenacibaculum</taxon>
    </lineage>
</organism>
<evidence type="ECO:0000256" key="1">
    <source>
        <dbReference type="ARBA" id="ARBA00023002"/>
    </source>
</evidence>
<keyword evidence="5" id="KW-1185">Reference proteome</keyword>
<proteinExistence type="predicted"/>
<dbReference type="SUPFAM" id="SSF51735">
    <property type="entry name" value="NAD(P)-binding Rossmann-fold domains"/>
    <property type="match status" value="1"/>
</dbReference>
<gene>
    <name evidence="4" type="ORF">TJEJU_0054</name>
</gene>
<protein>
    <submittedName>
        <fullName evidence="4">Phosphoglycerate dehydrogenase-like oxidoreductase</fullName>
    </submittedName>
</protein>
<dbReference type="GO" id="GO:0051287">
    <property type="term" value="F:NAD binding"/>
    <property type="evidence" value="ECO:0007669"/>
    <property type="project" value="InterPro"/>
</dbReference>
<dbReference type="EMBL" id="LT899436">
    <property type="protein sequence ID" value="SNR13864.1"/>
    <property type="molecule type" value="Genomic_DNA"/>
</dbReference>